<dbReference type="EMBL" id="LLXI01003622">
    <property type="protein sequence ID" value="PKY59554.1"/>
    <property type="molecule type" value="Genomic_DNA"/>
</dbReference>
<reference evidence="2 3" key="1">
    <citation type="submission" date="2015-10" db="EMBL/GenBank/DDBJ databases">
        <title>Genome analyses suggest a sexual origin of heterokaryosis in a supposedly ancient asexual fungus.</title>
        <authorList>
            <person name="Ropars J."/>
            <person name="Sedzielewska K."/>
            <person name="Noel J."/>
            <person name="Charron P."/>
            <person name="Farinelli L."/>
            <person name="Marton T."/>
            <person name="Kruger M."/>
            <person name="Pelin A."/>
            <person name="Brachmann A."/>
            <person name="Corradi N."/>
        </authorList>
    </citation>
    <scope>NUCLEOTIDE SEQUENCE [LARGE SCALE GENOMIC DNA]</scope>
    <source>
        <strain evidence="2 3">A4</strain>
    </source>
</reference>
<proteinExistence type="predicted"/>
<evidence type="ECO:0000313" key="3">
    <source>
        <dbReference type="Proteomes" id="UP000234323"/>
    </source>
</evidence>
<dbReference type="Proteomes" id="UP000234323">
    <property type="component" value="Unassembled WGS sequence"/>
</dbReference>
<gene>
    <name evidence="2" type="ORF">RhiirA4_482378</name>
</gene>
<dbReference type="VEuPathDB" id="FungiDB:RhiirFUN_005936"/>
<accession>A0A2I1HKZ1</accession>
<protein>
    <submittedName>
        <fullName evidence="2">Uncharacterized protein</fullName>
    </submittedName>
</protein>
<comment type="caution">
    <text evidence="2">The sequence shown here is derived from an EMBL/GenBank/DDBJ whole genome shotgun (WGS) entry which is preliminary data.</text>
</comment>
<dbReference type="AlphaFoldDB" id="A0A2I1HKZ1"/>
<feature type="region of interest" description="Disordered" evidence="1">
    <location>
        <begin position="190"/>
        <end position="218"/>
    </location>
</feature>
<dbReference type="VEuPathDB" id="FungiDB:RhiirA1_470794"/>
<name>A0A2I1HKZ1_9GLOM</name>
<evidence type="ECO:0000256" key="1">
    <source>
        <dbReference type="SAM" id="MobiDB-lite"/>
    </source>
</evidence>
<organism evidence="2 3">
    <name type="scientific">Rhizophagus irregularis</name>
    <dbReference type="NCBI Taxonomy" id="588596"/>
    <lineage>
        <taxon>Eukaryota</taxon>
        <taxon>Fungi</taxon>
        <taxon>Fungi incertae sedis</taxon>
        <taxon>Mucoromycota</taxon>
        <taxon>Glomeromycotina</taxon>
        <taxon>Glomeromycetes</taxon>
        <taxon>Glomerales</taxon>
        <taxon>Glomeraceae</taxon>
        <taxon>Rhizophagus</taxon>
    </lineage>
</organism>
<feature type="compositionally biased region" description="Acidic residues" evidence="1">
    <location>
        <begin position="204"/>
        <end position="213"/>
    </location>
</feature>
<dbReference type="VEuPathDB" id="FungiDB:FUN_016309"/>
<keyword evidence="3" id="KW-1185">Reference proteome</keyword>
<evidence type="ECO:0000313" key="2">
    <source>
        <dbReference type="EMBL" id="PKY59554.1"/>
    </source>
</evidence>
<sequence>MEEDMEEKVQKAIDHLVRKHEWTQDFIDYGKYKYMEKDVSDMLELYKYTERDLQVMVTQKVEEEREEQDKKISDKFKYTEEDMEEIVAKAVKDQIKEKDLFKENVVKTAREIAGMMGLKLDNIDFGVSGVNKDRQTEVLFQEIQKANAKQMVDTNSSGKSSVNQACSSHLPPEIKKEIILVDEKIGQKRVNKEELSRGTISSEGTEDDSESETSEINLEGKNKFKLKLKCG</sequence>